<comment type="caution">
    <text evidence="1">The sequence shown here is derived from an EMBL/GenBank/DDBJ whole genome shotgun (WGS) entry which is preliminary data.</text>
</comment>
<protein>
    <submittedName>
        <fullName evidence="1">Uncharacterized protein</fullName>
    </submittedName>
</protein>
<sequence length="99" mass="11616">MSGVCLKQAKREDLAVRAHGYPKHPKPLDCDGVFSRWEAHRHQRLRAIVKTMLDTWTSIEGPKIIKPEALLRWHSEQNDDLGADPRLYNWQKWEDQEEG</sequence>
<name>A0A423X6Z3_9PEZI</name>
<evidence type="ECO:0000313" key="2">
    <source>
        <dbReference type="Proteomes" id="UP000283895"/>
    </source>
</evidence>
<reference evidence="1 2" key="1">
    <citation type="submission" date="2015-09" db="EMBL/GenBank/DDBJ databases">
        <title>Host preference determinants of Valsa canker pathogens revealed by comparative genomics.</title>
        <authorList>
            <person name="Yin Z."/>
            <person name="Huang L."/>
        </authorList>
    </citation>
    <scope>NUCLEOTIDE SEQUENCE [LARGE SCALE GENOMIC DNA]</scope>
    <source>
        <strain evidence="1 2">03-1</strain>
    </source>
</reference>
<dbReference type="EMBL" id="LKEA01000002">
    <property type="protein sequence ID" value="ROW11430.1"/>
    <property type="molecule type" value="Genomic_DNA"/>
</dbReference>
<dbReference type="AlphaFoldDB" id="A0A423X6Z3"/>
<accession>A0A423X6Z3</accession>
<keyword evidence="2" id="KW-1185">Reference proteome</keyword>
<organism evidence="1 2">
    <name type="scientific">Cytospora schulzeri</name>
    <dbReference type="NCBI Taxonomy" id="448051"/>
    <lineage>
        <taxon>Eukaryota</taxon>
        <taxon>Fungi</taxon>
        <taxon>Dikarya</taxon>
        <taxon>Ascomycota</taxon>
        <taxon>Pezizomycotina</taxon>
        <taxon>Sordariomycetes</taxon>
        <taxon>Sordariomycetidae</taxon>
        <taxon>Diaporthales</taxon>
        <taxon>Cytosporaceae</taxon>
        <taxon>Cytospora</taxon>
    </lineage>
</organism>
<evidence type="ECO:0000313" key="1">
    <source>
        <dbReference type="EMBL" id="ROW11430.1"/>
    </source>
</evidence>
<gene>
    <name evidence="1" type="ORF">VMCG_00960</name>
</gene>
<dbReference type="Proteomes" id="UP000283895">
    <property type="component" value="Unassembled WGS sequence"/>
</dbReference>
<proteinExistence type="predicted"/>
<dbReference type="OrthoDB" id="3432781at2759"/>
<dbReference type="STRING" id="356882.A0A423X6Z3"/>